<feature type="non-terminal residue" evidence="1">
    <location>
        <position position="1"/>
    </location>
</feature>
<organism evidence="1 2">
    <name type="scientific">Candidatus Roizmanbacteria bacterium CG11_big_fil_rev_8_21_14_0_20_36_8</name>
    <dbReference type="NCBI Taxonomy" id="1974856"/>
    <lineage>
        <taxon>Bacteria</taxon>
        <taxon>Candidatus Roizmaniibacteriota</taxon>
    </lineage>
</organism>
<reference evidence="1 2" key="1">
    <citation type="submission" date="2017-09" db="EMBL/GenBank/DDBJ databases">
        <title>Depth-based differentiation of microbial function through sediment-hosted aquifers and enrichment of novel symbionts in the deep terrestrial subsurface.</title>
        <authorList>
            <person name="Probst A.J."/>
            <person name="Ladd B."/>
            <person name="Jarett J.K."/>
            <person name="Geller-Mcgrath D.E."/>
            <person name="Sieber C.M."/>
            <person name="Emerson J.B."/>
            <person name="Anantharaman K."/>
            <person name="Thomas B.C."/>
            <person name="Malmstrom R."/>
            <person name="Stieglmeier M."/>
            <person name="Klingl A."/>
            <person name="Woyke T."/>
            <person name="Ryan C.M."/>
            <person name="Banfield J.F."/>
        </authorList>
    </citation>
    <scope>NUCLEOTIDE SEQUENCE [LARGE SCALE GENOMIC DNA]</scope>
    <source>
        <strain evidence="1">CG11_big_fil_rev_8_21_14_0_20_36_8</strain>
    </source>
</reference>
<accession>A0A2M6ITY1</accession>
<dbReference type="Proteomes" id="UP000231056">
    <property type="component" value="Unassembled WGS sequence"/>
</dbReference>
<name>A0A2M6ITY1_9BACT</name>
<protein>
    <submittedName>
        <fullName evidence="1">Uncharacterized protein</fullName>
    </submittedName>
</protein>
<gene>
    <name evidence="1" type="ORF">COV58_03570</name>
</gene>
<evidence type="ECO:0000313" key="2">
    <source>
        <dbReference type="Proteomes" id="UP000231056"/>
    </source>
</evidence>
<evidence type="ECO:0000313" key="1">
    <source>
        <dbReference type="EMBL" id="PIQ73235.1"/>
    </source>
</evidence>
<sequence length="85" mass="10089">VLQKLFFGERILQNFGSFVFEFGCRKWKRRGLGRNFPFAPLFVLAEFGADKKQKIQIRYCASYILLFFVHDLKETILGIRLGHFR</sequence>
<comment type="caution">
    <text evidence="1">The sequence shown here is derived from an EMBL/GenBank/DDBJ whole genome shotgun (WGS) entry which is preliminary data.</text>
</comment>
<proteinExistence type="predicted"/>
<dbReference type="AlphaFoldDB" id="A0A2M6ITY1"/>
<dbReference type="EMBL" id="PCVM01000083">
    <property type="protein sequence ID" value="PIQ73235.1"/>
    <property type="molecule type" value="Genomic_DNA"/>
</dbReference>